<dbReference type="Proteomes" id="UP000308037">
    <property type="component" value="Unassembled WGS sequence"/>
</dbReference>
<organism evidence="1 2">
    <name type="scientific">Natronomonas salsuginis</name>
    <dbReference type="NCBI Taxonomy" id="2217661"/>
    <lineage>
        <taxon>Archaea</taxon>
        <taxon>Methanobacteriati</taxon>
        <taxon>Methanobacteriota</taxon>
        <taxon>Stenosarchaea group</taxon>
        <taxon>Halobacteria</taxon>
        <taxon>Halobacteriales</taxon>
        <taxon>Natronomonadaceae</taxon>
        <taxon>Natronomonas</taxon>
    </lineage>
</organism>
<sequence length="89" mass="9987">MKKFIIHGDPGIRKGAVIEHDGEEYVCFGISRQGEWHGPEEVQLWCTVGAADEREDFEQRNYIPMRLDTEAVDAETITVKQAKGDPAAV</sequence>
<evidence type="ECO:0000313" key="1">
    <source>
        <dbReference type="EMBL" id="TKR28348.1"/>
    </source>
</evidence>
<reference evidence="1 2" key="1">
    <citation type="submission" date="2019-04" db="EMBL/GenBank/DDBJ databases">
        <title>Natronomonas sp. F20-122 a newhaloarchaeon isolated from a saline saltern of Isla Bacuta, Huelva, Spain.</title>
        <authorList>
            <person name="Duran-Viseras A."/>
            <person name="Sanchez-Porro C."/>
            <person name="Ventosa A."/>
        </authorList>
    </citation>
    <scope>NUCLEOTIDE SEQUENCE [LARGE SCALE GENOMIC DNA]</scope>
    <source>
        <strain evidence="1 2">F20-122</strain>
    </source>
</reference>
<comment type="caution">
    <text evidence="1">The sequence shown here is derived from an EMBL/GenBank/DDBJ whole genome shotgun (WGS) entry which is preliminary data.</text>
</comment>
<protein>
    <submittedName>
        <fullName evidence="1">Uncharacterized protein</fullName>
    </submittedName>
</protein>
<evidence type="ECO:0000313" key="2">
    <source>
        <dbReference type="Proteomes" id="UP000308037"/>
    </source>
</evidence>
<dbReference type="NCBIfam" id="NF045545">
    <property type="entry name" value="HAH_0734_fam"/>
    <property type="match status" value="1"/>
</dbReference>
<dbReference type="Pfam" id="PF23384">
    <property type="entry name" value="DUF7098"/>
    <property type="match status" value="1"/>
</dbReference>
<dbReference type="InterPro" id="IPR054623">
    <property type="entry name" value="HAH_0734-like"/>
</dbReference>
<gene>
    <name evidence="1" type="ORF">DM868_04600</name>
</gene>
<dbReference type="AlphaFoldDB" id="A0A4U5JJT1"/>
<keyword evidence="2" id="KW-1185">Reference proteome</keyword>
<dbReference type="EMBL" id="QKNX01000001">
    <property type="protein sequence ID" value="TKR28348.1"/>
    <property type="molecule type" value="Genomic_DNA"/>
</dbReference>
<proteinExistence type="predicted"/>
<dbReference type="RefSeq" id="WP_137275649.1">
    <property type="nucleotide sequence ID" value="NZ_QKNX01000001.1"/>
</dbReference>
<dbReference type="OrthoDB" id="333484at2157"/>
<accession>A0A4U5JJT1</accession>
<name>A0A4U5JJT1_9EURY</name>